<keyword evidence="2" id="KW-0479">Metal-binding</keyword>
<reference evidence="4 5" key="1">
    <citation type="submission" date="2019-02" db="EMBL/GenBank/DDBJ databases">
        <title>Deep-cultivation of Planctomycetes and their phenomic and genomic characterization uncovers novel biology.</title>
        <authorList>
            <person name="Wiegand S."/>
            <person name="Jogler M."/>
            <person name="Boedeker C."/>
            <person name="Pinto D."/>
            <person name="Vollmers J."/>
            <person name="Rivas-Marin E."/>
            <person name="Kohn T."/>
            <person name="Peeters S.H."/>
            <person name="Heuer A."/>
            <person name="Rast P."/>
            <person name="Oberbeckmann S."/>
            <person name="Bunk B."/>
            <person name="Jeske O."/>
            <person name="Meyerdierks A."/>
            <person name="Storesund J.E."/>
            <person name="Kallscheuer N."/>
            <person name="Luecker S."/>
            <person name="Lage O.M."/>
            <person name="Pohl T."/>
            <person name="Merkel B.J."/>
            <person name="Hornburger P."/>
            <person name="Mueller R.-W."/>
            <person name="Bruemmer F."/>
            <person name="Labrenz M."/>
            <person name="Spormann A.M."/>
            <person name="Op den Camp H."/>
            <person name="Overmann J."/>
            <person name="Amann R."/>
            <person name="Jetten M.S.M."/>
            <person name="Mascher T."/>
            <person name="Medema M.H."/>
            <person name="Devos D.P."/>
            <person name="Kaster A.-K."/>
            <person name="Ovreas L."/>
            <person name="Rohde M."/>
            <person name="Galperin M.Y."/>
            <person name="Jogler C."/>
        </authorList>
    </citation>
    <scope>NUCLEOTIDE SEQUENCE [LARGE SCALE GENOMIC DNA]</scope>
    <source>
        <strain evidence="4 5">Spa11</strain>
    </source>
</reference>
<name>A0A518K5R5_9BACT</name>
<keyword evidence="4" id="KW-0456">Lyase</keyword>
<keyword evidence="5" id="KW-1185">Reference proteome</keyword>
<dbReference type="GO" id="GO:0016853">
    <property type="term" value="F:isomerase activity"/>
    <property type="evidence" value="ECO:0007669"/>
    <property type="project" value="UniProtKB-ARBA"/>
</dbReference>
<dbReference type="GO" id="GO:0046872">
    <property type="term" value="F:metal ion binding"/>
    <property type="evidence" value="ECO:0007669"/>
    <property type="project" value="UniProtKB-KW"/>
</dbReference>
<dbReference type="PANTHER" id="PTHR11820">
    <property type="entry name" value="ACYLPYRUVASE"/>
    <property type="match status" value="1"/>
</dbReference>
<evidence type="ECO:0000313" key="5">
    <source>
        <dbReference type="Proteomes" id="UP000316426"/>
    </source>
</evidence>
<dbReference type="GO" id="GO:0050385">
    <property type="term" value="F:ureidoglycolate lyase activity"/>
    <property type="evidence" value="ECO:0007669"/>
    <property type="project" value="UniProtKB-EC"/>
</dbReference>
<dbReference type="EC" id="4.3.2.3" evidence="4"/>
<evidence type="ECO:0000256" key="1">
    <source>
        <dbReference type="ARBA" id="ARBA00010211"/>
    </source>
</evidence>
<evidence type="ECO:0000259" key="3">
    <source>
        <dbReference type="Pfam" id="PF01557"/>
    </source>
</evidence>
<gene>
    <name evidence="4" type="ORF">Spa11_13180</name>
</gene>
<dbReference type="SUPFAM" id="SSF56529">
    <property type="entry name" value="FAH"/>
    <property type="match status" value="1"/>
</dbReference>
<dbReference type="KEGG" id="bmei:Spa11_13180"/>
<dbReference type="InterPro" id="IPR011234">
    <property type="entry name" value="Fumarylacetoacetase-like_C"/>
</dbReference>
<dbReference type="PANTHER" id="PTHR11820:SF112">
    <property type="entry name" value="FUMARYLACETOACETATE HYDROLASE FAMILY PROTEIN (AFU_ORTHOLOGUE AFUA_1G02370)-RELATED"/>
    <property type="match status" value="1"/>
</dbReference>
<organism evidence="4 5">
    <name type="scientific">Botrimarina mediterranea</name>
    <dbReference type="NCBI Taxonomy" id="2528022"/>
    <lineage>
        <taxon>Bacteria</taxon>
        <taxon>Pseudomonadati</taxon>
        <taxon>Planctomycetota</taxon>
        <taxon>Planctomycetia</taxon>
        <taxon>Pirellulales</taxon>
        <taxon>Lacipirellulaceae</taxon>
        <taxon>Botrimarina</taxon>
    </lineage>
</organism>
<dbReference type="EMBL" id="CP036349">
    <property type="protein sequence ID" value="QDV73126.1"/>
    <property type="molecule type" value="Genomic_DNA"/>
</dbReference>
<sequence length="281" mass="30253">MRIVRFLCNETKAPAWGVQLPSGEVHFAHGDPFDGGLTDTEEVVKAPQLLAPLQPAAILCIGLNYAAHAAEGGRPAPERPVLFMKTPSAVQHPGGPIVLPRRLRSTRVDYEAELAIVIGKPCKNVSRADALEYVLGYTCGNDVSARDWQRNGGGGQWCRGKTFDTFAPLGPALVTTDELRDAGDLRVTTTIGGELLQDSRTSDMIFSVPKLIEFLSASVTLAPGTVILSGTPEGVGFARTPPRWLEPGDEVTVEIEGIGKLTNPVVEEEAEELTEWTLKDE</sequence>
<evidence type="ECO:0000313" key="4">
    <source>
        <dbReference type="EMBL" id="QDV73126.1"/>
    </source>
</evidence>
<proteinExistence type="inferred from homology"/>
<dbReference type="GO" id="GO:0019752">
    <property type="term" value="P:carboxylic acid metabolic process"/>
    <property type="evidence" value="ECO:0007669"/>
    <property type="project" value="UniProtKB-ARBA"/>
</dbReference>
<dbReference type="FunFam" id="3.90.850.10:FF:000002">
    <property type="entry name" value="2-hydroxyhepta-2,4-diene-1,7-dioate isomerase"/>
    <property type="match status" value="1"/>
</dbReference>
<dbReference type="AlphaFoldDB" id="A0A518K5R5"/>
<comment type="similarity">
    <text evidence="1">Belongs to the FAH family.</text>
</comment>
<evidence type="ECO:0000256" key="2">
    <source>
        <dbReference type="ARBA" id="ARBA00022723"/>
    </source>
</evidence>
<dbReference type="RefSeq" id="WP_145109569.1">
    <property type="nucleotide sequence ID" value="NZ_CP036349.1"/>
</dbReference>
<accession>A0A518K5R5</accession>
<feature type="domain" description="Fumarylacetoacetase-like C-terminal" evidence="3">
    <location>
        <begin position="58"/>
        <end position="266"/>
    </location>
</feature>
<dbReference type="Pfam" id="PF01557">
    <property type="entry name" value="FAA_hydrolase"/>
    <property type="match status" value="1"/>
</dbReference>
<dbReference type="InterPro" id="IPR036663">
    <property type="entry name" value="Fumarylacetoacetase_C_sf"/>
</dbReference>
<dbReference type="Gene3D" id="3.90.850.10">
    <property type="entry name" value="Fumarylacetoacetase-like, C-terminal domain"/>
    <property type="match status" value="1"/>
</dbReference>
<dbReference type="Proteomes" id="UP000316426">
    <property type="component" value="Chromosome"/>
</dbReference>
<protein>
    <submittedName>
        <fullName evidence="4">Ureidoglycolate lyase</fullName>
        <ecNumber evidence="4">4.3.2.3</ecNumber>
    </submittedName>
</protein>